<comment type="caution">
    <text evidence="1">The sequence shown here is derived from an EMBL/GenBank/DDBJ whole genome shotgun (WGS) entry which is preliminary data.</text>
</comment>
<name>A0A4R8SC31_9MYCO</name>
<dbReference type="Proteomes" id="UP000294844">
    <property type="component" value="Unassembled WGS sequence"/>
</dbReference>
<dbReference type="RefSeq" id="WP_134148864.1">
    <property type="nucleotide sequence ID" value="NZ_PECK01000008.1"/>
</dbReference>
<sequence>MTDEHPDDLIQQYVEARDNDPGWRVSDFVLMVGFERVMGDGTLEHTYSVYEGENQSPWATRGLIDNSIEHLEHTE</sequence>
<evidence type="ECO:0000313" key="2">
    <source>
        <dbReference type="EMBL" id="TEA07407.1"/>
    </source>
</evidence>
<evidence type="ECO:0000313" key="1">
    <source>
        <dbReference type="EMBL" id="TDZ92178.1"/>
    </source>
</evidence>
<dbReference type="InterPro" id="IPR055637">
    <property type="entry name" value="DUF7213"/>
</dbReference>
<proteinExistence type="predicted"/>
<dbReference type="EMBL" id="PECM01000005">
    <property type="protein sequence ID" value="TEA07407.1"/>
    <property type="molecule type" value="Genomic_DNA"/>
</dbReference>
<reference evidence="3 4" key="1">
    <citation type="journal article" date="2019" name="Sci. Rep.">
        <title>Extended insight into the Mycobacterium chelonae-abscessus complex through whole genome sequencing of Mycobacterium salmoniphilum outbreak and Mycobacterium salmoniphilum-like strains.</title>
        <authorList>
            <person name="Behra P.R.K."/>
            <person name="Das S."/>
            <person name="Pettersson B.M.F."/>
            <person name="Shirreff L."/>
            <person name="DuCote T."/>
            <person name="Jacobsson K.G."/>
            <person name="Ennis D.G."/>
            <person name="Kirsebom L.A."/>
        </authorList>
    </citation>
    <scope>NUCLEOTIDE SEQUENCE [LARGE SCALE GENOMIC DNA]</scope>
    <source>
        <strain evidence="2 3">CCUG 60883</strain>
        <strain evidence="1 4">CCUG 60885</strain>
    </source>
</reference>
<gene>
    <name evidence="2" type="ORF">CCUG60883_01440</name>
    <name evidence="1" type="ORF">CCUG60885_04292</name>
</gene>
<protein>
    <submittedName>
        <fullName evidence="1">Uncharacterized protein</fullName>
    </submittedName>
</protein>
<keyword evidence="3" id="KW-1185">Reference proteome</keyword>
<organism evidence="1 4">
    <name type="scientific">Mycobacteroides salmoniphilum</name>
    <dbReference type="NCBI Taxonomy" id="404941"/>
    <lineage>
        <taxon>Bacteria</taxon>
        <taxon>Bacillati</taxon>
        <taxon>Actinomycetota</taxon>
        <taxon>Actinomycetes</taxon>
        <taxon>Mycobacteriales</taxon>
        <taxon>Mycobacteriaceae</taxon>
        <taxon>Mycobacteroides</taxon>
    </lineage>
</organism>
<dbReference type="Proteomes" id="UP000295685">
    <property type="component" value="Unassembled WGS sequence"/>
</dbReference>
<dbReference type="EMBL" id="PECK01000008">
    <property type="protein sequence ID" value="TDZ92178.1"/>
    <property type="molecule type" value="Genomic_DNA"/>
</dbReference>
<evidence type="ECO:0000313" key="4">
    <source>
        <dbReference type="Proteomes" id="UP000295685"/>
    </source>
</evidence>
<dbReference type="AlphaFoldDB" id="A0A4R8SC31"/>
<dbReference type="Pfam" id="PF23850">
    <property type="entry name" value="DUF7213"/>
    <property type="match status" value="1"/>
</dbReference>
<evidence type="ECO:0000313" key="3">
    <source>
        <dbReference type="Proteomes" id="UP000294844"/>
    </source>
</evidence>
<accession>A0A4R8SC31</accession>